<proteinExistence type="predicted"/>
<organism evidence="3">
    <name type="scientific">Echinostoma caproni</name>
    <dbReference type="NCBI Taxonomy" id="27848"/>
    <lineage>
        <taxon>Eukaryota</taxon>
        <taxon>Metazoa</taxon>
        <taxon>Spiralia</taxon>
        <taxon>Lophotrochozoa</taxon>
        <taxon>Platyhelminthes</taxon>
        <taxon>Trematoda</taxon>
        <taxon>Digenea</taxon>
        <taxon>Plagiorchiida</taxon>
        <taxon>Echinostomata</taxon>
        <taxon>Echinostomatoidea</taxon>
        <taxon>Echinostomatidae</taxon>
        <taxon>Echinostoma</taxon>
    </lineage>
</organism>
<dbReference type="AlphaFoldDB" id="A0A183AYW6"/>
<reference evidence="1 2" key="2">
    <citation type="submission" date="2018-11" db="EMBL/GenBank/DDBJ databases">
        <authorList>
            <consortium name="Pathogen Informatics"/>
        </authorList>
    </citation>
    <scope>NUCLEOTIDE SEQUENCE [LARGE SCALE GENOMIC DNA]</scope>
    <source>
        <strain evidence="1 2">Egypt</strain>
    </source>
</reference>
<evidence type="ECO:0000313" key="1">
    <source>
        <dbReference type="EMBL" id="VDP89396.1"/>
    </source>
</evidence>
<name>A0A183AYW6_9TREM</name>
<evidence type="ECO:0000313" key="3">
    <source>
        <dbReference type="WBParaSite" id="ECPE_0001218701-mRNA-1"/>
    </source>
</evidence>
<dbReference type="EMBL" id="UZAN01052248">
    <property type="protein sequence ID" value="VDP89396.1"/>
    <property type="molecule type" value="Genomic_DNA"/>
</dbReference>
<evidence type="ECO:0000313" key="2">
    <source>
        <dbReference type="Proteomes" id="UP000272942"/>
    </source>
</evidence>
<keyword evidence="2" id="KW-1185">Reference proteome</keyword>
<sequence>MQEKEEKLMKASRFHRNSRSQSIPIPVLLGRRGSISLPEILDGMPSGQMSNRLSLVADELEESFKWVLGKSGVMHSKYFNDALNK</sequence>
<protein>
    <submittedName>
        <fullName evidence="3">Ovule protein</fullName>
    </submittedName>
</protein>
<dbReference type="OrthoDB" id="6248596at2759"/>
<accession>A0A183AYW6</accession>
<gene>
    <name evidence="1" type="ORF">ECPE_LOCUS12151</name>
</gene>
<dbReference type="WBParaSite" id="ECPE_0001218701-mRNA-1">
    <property type="protein sequence ID" value="ECPE_0001218701-mRNA-1"/>
    <property type="gene ID" value="ECPE_0001218701"/>
</dbReference>
<dbReference type="Proteomes" id="UP000272942">
    <property type="component" value="Unassembled WGS sequence"/>
</dbReference>
<reference evidence="3" key="1">
    <citation type="submission" date="2016-06" db="UniProtKB">
        <authorList>
            <consortium name="WormBaseParasite"/>
        </authorList>
    </citation>
    <scope>IDENTIFICATION</scope>
</reference>